<name>A0A2X2UQN5_9FIRM</name>
<dbReference type="Pfam" id="PF00534">
    <property type="entry name" value="Glycos_transf_1"/>
    <property type="match status" value="1"/>
</dbReference>
<dbReference type="EC" id="2.4.-.-" evidence="3"/>
<dbReference type="PANTHER" id="PTHR46401">
    <property type="entry name" value="GLYCOSYLTRANSFERASE WBBK-RELATED"/>
    <property type="match status" value="1"/>
</dbReference>
<accession>A0A2X2UQN5</accession>
<dbReference type="EMBL" id="UAVW01000021">
    <property type="protein sequence ID" value="SQB16667.1"/>
    <property type="molecule type" value="Genomic_DNA"/>
</dbReference>
<gene>
    <name evidence="3" type="primary">cotSA</name>
    <name evidence="3" type="ORF">NCTC11224_05727</name>
</gene>
<evidence type="ECO:0000259" key="2">
    <source>
        <dbReference type="Pfam" id="PF00534"/>
    </source>
</evidence>
<reference evidence="3 4" key="1">
    <citation type="submission" date="2018-06" db="EMBL/GenBank/DDBJ databases">
        <authorList>
            <consortium name="Pathogen Informatics"/>
            <person name="Doyle S."/>
        </authorList>
    </citation>
    <scope>NUCLEOTIDE SEQUENCE [LARGE SCALE GENOMIC DNA]</scope>
    <source>
        <strain evidence="3 4">NCTC11224</strain>
    </source>
</reference>
<proteinExistence type="predicted"/>
<dbReference type="CDD" id="cd03801">
    <property type="entry name" value="GT4_PimA-like"/>
    <property type="match status" value="1"/>
</dbReference>
<dbReference type="GO" id="GO:0009103">
    <property type="term" value="P:lipopolysaccharide biosynthetic process"/>
    <property type="evidence" value="ECO:0007669"/>
    <property type="project" value="TreeGrafter"/>
</dbReference>
<sequence>MKVLILTADSNGAYPVPATKGGAVATLIEYLVEGNNEREQCKLEVVSYYEERAYEKSKQYPHVRFTWVRIPKIVTLLDRMAFNFIRIMKKDEKAVSFKTPFSLLYYIHNSRKIIKFTDADKIVIENNIPLALCFKNTKYKGQWYYHLHNVPRIDAKSRDVMQRTTKFLCVSQFVANEICSEKSAIGKVPSNKVEILYNCIDTDLFRPIKKDNQRIIELRTRYGLQEEDRVLIFTGRLTEEKGADVLLTAMKKLPNNVKALIVGSFHYNAEVKSDYQNKLHKMAEDLGKRVNFTGYVQHDDLPYLYNLADIAILPSIWDEPAGLTNLEAMACGTPIITTNAGGIPEYIGEGTAYKRDDNLVNNVVKEVNRLLEDSQYYQNKSYSGRQLVEQKFNKNIYIDNLVKCLN</sequence>
<keyword evidence="3" id="KW-0328">Glycosyltransferase</keyword>
<dbReference type="Proteomes" id="UP000251853">
    <property type="component" value="Unassembled WGS sequence"/>
</dbReference>
<evidence type="ECO:0000256" key="1">
    <source>
        <dbReference type="ARBA" id="ARBA00022679"/>
    </source>
</evidence>
<keyword evidence="4" id="KW-1185">Reference proteome</keyword>
<evidence type="ECO:0000313" key="4">
    <source>
        <dbReference type="Proteomes" id="UP000251853"/>
    </source>
</evidence>
<dbReference type="GO" id="GO:0016757">
    <property type="term" value="F:glycosyltransferase activity"/>
    <property type="evidence" value="ECO:0007669"/>
    <property type="project" value="UniProtKB-KW"/>
</dbReference>
<dbReference type="PANTHER" id="PTHR46401:SF2">
    <property type="entry name" value="GLYCOSYLTRANSFERASE WBBK-RELATED"/>
    <property type="match status" value="1"/>
</dbReference>
<evidence type="ECO:0000313" key="3">
    <source>
        <dbReference type="EMBL" id="SQB16667.1"/>
    </source>
</evidence>
<dbReference type="RefSeq" id="WP_112483521.1">
    <property type="nucleotide sequence ID" value="NZ_JAIWZC010000001.1"/>
</dbReference>
<keyword evidence="1 3" id="KW-0808">Transferase</keyword>
<organism evidence="3 4">
    <name type="scientific">Enterocloster clostridioformis</name>
    <dbReference type="NCBI Taxonomy" id="1531"/>
    <lineage>
        <taxon>Bacteria</taxon>
        <taxon>Bacillati</taxon>
        <taxon>Bacillota</taxon>
        <taxon>Clostridia</taxon>
        <taxon>Lachnospirales</taxon>
        <taxon>Lachnospiraceae</taxon>
        <taxon>Enterocloster</taxon>
    </lineage>
</organism>
<dbReference type="SUPFAM" id="SSF53756">
    <property type="entry name" value="UDP-Glycosyltransferase/glycogen phosphorylase"/>
    <property type="match status" value="1"/>
</dbReference>
<feature type="domain" description="Glycosyl transferase family 1" evidence="2">
    <location>
        <begin position="217"/>
        <end position="386"/>
    </location>
</feature>
<protein>
    <submittedName>
        <fullName evidence="3">Group 1 glycosyl transferase</fullName>
        <ecNumber evidence="3">2.4.-.-</ecNumber>
    </submittedName>
</protein>
<dbReference type="InterPro" id="IPR001296">
    <property type="entry name" value="Glyco_trans_1"/>
</dbReference>
<dbReference type="Gene3D" id="3.40.50.2000">
    <property type="entry name" value="Glycogen Phosphorylase B"/>
    <property type="match status" value="2"/>
</dbReference>
<dbReference type="AlphaFoldDB" id="A0A2X2UQN5"/>